<reference evidence="1 2" key="1">
    <citation type="journal article" date="2020" name="Microbiol. Resour. Announc.">
        <title>Complete genome sequence of Pseudomonas otitidis strain MrB4, isolated from Lake Biwa in Japan.</title>
        <authorList>
            <person name="Miyazaki K."/>
            <person name="Hase E."/>
            <person name="Maruya T."/>
        </authorList>
    </citation>
    <scope>NUCLEOTIDE SEQUENCE [LARGE SCALE GENOMIC DNA]</scope>
    <source>
        <strain evidence="1 2">MrB4</strain>
    </source>
</reference>
<organism evidence="1 2">
    <name type="scientific">Metapseudomonas otitidis</name>
    <dbReference type="NCBI Taxonomy" id="319939"/>
    <lineage>
        <taxon>Bacteria</taxon>
        <taxon>Pseudomonadati</taxon>
        <taxon>Pseudomonadota</taxon>
        <taxon>Gammaproteobacteria</taxon>
        <taxon>Pseudomonadales</taxon>
        <taxon>Pseudomonadaceae</taxon>
        <taxon>Metapseudomonas</taxon>
    </lineage>
</organism>
<protein>
    <recommendedName>
        <fullName evidence="3">Lumazine-binding</fullName>
    </recommendedName>
</protein>
<dbReference type="SUPFAM" id="SSF54427">
    <property type="entry name" value="NTF2-like"/>
    <property type="match status" value="1"/>
</dbReference>
<accession>A0A679GJ65</accession>
<dbReference type="Gene3D" id="3.10.450.50">
    <property type="match status" value="1"/>
</dbReference>
<dbReference type="EMBL" id="AP022642">
    <property type="protein sequence ID" value="BCA31426.1"/>
    <property type="molecule type" value="Genomic_DNA"/>
</dbReference>
<evidence type="ECO:0008006" key="3">
    <source>
        <dbReference type="Google" id="ProtNLM"/>
    </source>
</evidence>
<dbReference type="InterPro" id="IPR032710">
    <property type="entry name" value="NTF2-like_dom_sf"/>
</dbReference>
<dbReference type="GeneID" id="57400629"/>
<gene>
    <name evidence="1" type="ORF">PtoMrB4_54030</name>
</gene>
<dbReference type="RefSeq" id="WP_172434934.1">
    <property type="nucleotide sequence ID" value="NZ_AP022642.1"/>
</dbReference>
<evidence type="ECO:0000313" key="2">
    <source>
        <dbReference type="Proteomes" id="UP000501237"/>
    </source>
</evidence>
<proteinExistence type="predicted"/>
<dbReference type="AlphaFoldDB" id="A0A679GJ65"/>
<name>A0A679GJ65_9GAMM</name>
<dbReference type="Pfam" id="PF12893">
    <property type="entry name" value="Lumazine_bd_2"/>
    <property type="match status" value="1"/>
</dbReference>
<evidence type="ECO:0000313" key="1">
    <source>
        <dbReference type="EMBL" id="BCA31426.1"/>
    </source>
</evidence>
<sequence length="121" mass="13396">MEAERQAIEAVVRDYVEGMVRADATLLRGAFHPDSRIVGHFGPDLQWISPEAFIAGLQAKGPVVAEGEAPVWRLESLDLTGDTALAKVTDVYAGLDFTDYLSLLKIDGRWRIVHKLFHLHG</sequence>
<dbReference type="KEGG" id="poj:PtoMrB4_54030"/>
<dbReference type="Proteomes" id="UP000501237">
    <property type="component" value="Chromosome"/>
</dbReference>
<dbReference type="InterPro" id="IPR039437">
    <property type="entry name" value="FrzH/put_lumazine-bd"/>
</dbReference>